<proteinExistence type="predicted"/>
<dbReference type="PANTHER" id="PTHR46401:SF9">
    <property type="entry name" value="MANNOSYLTRANSFERASE A"/>
    <property type="match status" value="1"/>
</dbReference>
<dbReference type="InterPro" id="IPR001296">
    <property type="entry name" value="Glyco_trans_1"/>
</dbReference>
<dbReference type="EMBL" id="JBHRVU010000004">
    <property type="protein sequence ID" value="MFC3440453.1"/>
    <property type="molecule type" value="Genomic_DNA"/>
</dbReference>
<protein>
    <submittedName>
        <fullName evidence="2">Glycosyltransferase family 4 protein</fullName>
    </submittedName>
</protein>
<comment type="caution">
    <text evidence="2">The sequence shown here is derived from an EMBL/GenBank/DDBJ whole genome shotgun (WGS) entry which is preliminary data.</text>
</comment>
<accession>A0ABV7NB90</accession>
<dbReference type="Pfam" id="PF00534">
    <property type="entry name" value="Glycos_transf_1"/>
    <property type="match status" value="1"/>
</dbReference>
<dbReference type="SUPFAM" id="SSF53756">
    <property type="entry name" value="UDP-Glycosyltransferase/glycogen phosphorylase"/>
    <property type="match status" value="1"/>
</dbReference>
<sequence length="398" mass="43886">MSVVPGWVRRLFRGGGAASGTGHDRQLLVDVSTIIQHDAGTGIQRVVRAIWLGLLATDLPGVRLVPVFATVRRGYCEAGQDFLTAGMPGYVRPVQVAAGDIFLGLDLAAHRLWRHRRQVAGWKRRGASVHVLVYDMLPLRHSDWFPDSTGRNFRRWMKVLLRHADQLICISATVAQDVRDWMADHGGPRRAKIGIRAIALSGDLSASAPSRGIAPSGHALLARMEGRPAVLMVGTIEPRKAHAQAIDAMDWLWQQGREAPLLVIAGRPGWRTEPLQQRLRQHPDAGTRLFWLDDASDEYLAELYARAALIWVPSHGEGFGLPVVEALDKGRKVLARDLPVFRELARPGLHFFSSDDPPALAASLLSALEHPDPNPPAIPRGWDDTTRELLRAIGLIRS</sequence>
<dbReference type="PANTHER" id="PTHR46401">
    <property type="entry name" value="GLYCOSYLTRANSFERASE WBBK-RELATED"/>
    <property type="match status" value="1"/>
</dbReference>
<dbReference type="Gene3D" id="3.40.50.2000">
    <property type="entry name" value="Glycogen Phosphorylase B"/>
    <property type="match status" value="1"/>
</dbReference>
<dbReference type="CDD" id="cd03809">
    <property type="entry name" value="GT4_MtfB-like"/>
    <property type="match status" value="1"/>
</dbReference>
<name>A0ABV7NB90_9SPHN</name>
<dbReference type="RefSeq" id="WP_380793487.1">
    <property type="nucleotide sequence ID" value="NZ_JBHRVU010000004.1"/>
</dbReference>
<organism evidence="2 3">
    <name type="scientific">Sphingobium rhizovicinum</name>
    <dbReference type="NCBI Taxonomy" id="432308"/>
    <lineage>
        <taxon>Bacteria</taxon>
        <taxon>Pseudomonadati</taxon>
        <taxon>Pseudomonadota</taxon>
        <taxon>Alphaproteobacteria</taxon>
        <taxon>Sphingomonadales</taxon>
        <taxon>Sphingomonadaceae</taxon>
        <taxon>Sphingobium</taxon>
    </lineage>
</organism>
<gene>
    <name evidence="2" type="ORF">ACFOKF_04425</name>
</gene>
<dbReference type="Proteomes" id="UP001595681">
    <property type="component" value="Unassembled WGS sequence"/>
</dbReference>
<keyword evidence="3" id="KW-1185">Reference proteome</keyword>
<feature type="domain" description="Glycosyl transferase family 1" evidence="1">
    <location>
        <begin position="225"/>
        <end position="371"/>
    </location>
</feature>
<evidence type="ECO:0000313" key="2">
    <source>
        <dbReference type="EMBL" id="MFC3440453.1"/>
    </source>
</evidence>
<evidence type="ECO:0000313" key="3">
    <source>
        <dbReference type="Proteomes" id="UP001595681"/>
    </source>
</evidence>
<evidence type="ECO:0000259" key="1">
    <source>
        <dbReference type="Pfam" id="PF00534"/>
    </source>
</evidence>
<reference evidence="3" key="1">
    <citation type="journal article" date="2019" name="Int. J. Syst. Evol. Microbiol.">
        <title>The Global Catalogue of Microorganisms (GCM) 10K type strain sequencing project: providing services to taxonomists for standard genome sequencing and annotation.</title>
        <authorList>
            <consortium name="The Broad Institute Genomics Platform"/>
            <consortium name="The Broad Institute Genome Sequencing Center for Infectious Disease"/>
            <person name="Wu L."/>
            <person name="Ma J."/>
        </authorList>
    </citation>
    <scope>NUCLEOTIDE SEQUENCE [LARGE SCALE GENOMIC DNA]</scope>
    <source>
        <strain evidence="3">CCM 7491</strain>
    </source>
</reference>